<comment type="caution">
    <text evidence="2">The sequence shown here is derived from an EMBL/GenBank/DDBJ whole genome shotgun (WGS) entry which is preliminary data.</text>
</comment>
<dbReference type="Pfam" id="PF03496">
    <property type="entry name" value="ADPrib_exo_Tox"/>
    <property type="match status" value="1"/>
</dbReference>
<evidence type="ECO:0000313" key="2">
    <source>
        <dbReference type="EMBL" id="CAF1255812.1"/>
    </source>
</evidence>
<organism evidence="2 3">
    <name type="scientific">Adineta ricciae</name>
    <name type="common">Rotifer</name>
    <dbReference type="NCBI Taxonomy" id="249248"/>
    <lineage>
        <taxon>Eukaryota</taxon>
        <taxon>Metazoa</taxon>
        <taxon>Spiralia</taxon>
        <taxon>Gnathifera</taxon>
        <taxon>Rotifera</taxon>
        <taxon>Eurotatoria</taxon>
        <taxon>Bdelloidea</taxon>
        <taxon>Adinetida</taxon>
        <taxon>Adinetidae</taxon>
        <taxon>Adineta</taxon>
    </lineage>
</organism>
<sequence length="464" mass="53589">MSSNVSIQKTGLVAVYLLDSSCSGDEQVASLKKHTRYIIDYDKTFNTVEPCEEFIRSVRYERIFLIVTPILLTRVFQQNIHEIRHVQEIFIFDPLKTITCINTIKCLSYKIQDVFSSSNALVQCLWASVKECANKSDIRLSSLANCSIDATTNVINNFADLSEYWYPLFIDFLMSESVMTDDIAHFIHQCRLHFSRNPGALKLIDDFEKNYDSTFALSYYTRDGFIYRIVNRALRRQTIEGTLDLRFFLRKVHKELQSAYTWFESHYTVGQWMTFFRGQRMSADELNKLKKKKHDGTLITINSYFSTSLVREIALVFAGAPGIDAIPILFEIRAQFKDPQIQRLKPFAYIGQFSKYGDGESEVLFSVGSFFKIDNIIYNESEGVQLVQMTFIDENEDEKFVVIEDFRALRACPSEIALMKIGNLLSYDQSQGLTQAATFYETIINRNFSPTFTKKKSEGLTYLQ</sequence>
<evidence type="ECO:0000313" key="3">
    <source>
        <dbReference type="Proteomes" id="UP000663852"/>
    </source>
</evidence>
<accession>A0A815AER1</accession>
<evidence type="ECO:0000259" key="1">
    <source>
        <dbReference type="Pfam" id="PF03496"/>
    </source>
</evidence>
<proteinExistence type="predicted"/>
<protein>
    <recommendedName>
        <fullName evidence="1">ADP ribosyltransferase domain-containing protein</fullName>
    </recommendedName>
</protein>
<dbReference type="SUPFAM" id="SSF56399">
    <property type="entry name" value="ADP-ribosylation"/>
    <property type="match status" value="1"/>
</dbReference>
<dbReference type="AlphaFoldDB" id="A0A815AER1"/>
<dbReference type="GO" id="GO:0005576">
    <property type="term" value="C:extracellular region"/>
    <property type="evidence" value="ECO:0007669"/>
    <property type="project" value="InterPro"/>
</dbReference>
<dbReference type="EMBL" id="CAJNOJ010000183">
    <property type="protein sequence ID" value="CAF1255812.1"/>
    <property type="molecule type" value="Genomic_DNA"/>
</dbReference>
<name>A0A815AER1_ADIRI</name>
<dbReference type="InterPro" id="IPR003540">
    <property type="entry name" value="ADP-ribosyltransferase"/>
</dbReference>
<feature type="domain" description="ADP ribosyltransferase" evidence="1">
    <location>
        <begin position="216"/>
        <end position="385"/>
    </location>
</feature>
<gene>
    <name evidence="2" type="ORF">EDS130_LOCUS28237</name>
</gene>
<dbReference type="Gene3D" id="3.90.176.10">
    <property type="entry name" value="Toxin ADP-ribosyltransferase, Chain A, domain 1"/>
    <property type="match status" value="1"/>
</dbReference>
<dbReference type="PROSITE" id="PS51996">
    <property type="entry name" value="TR_MART"/>
    <property type="match status" value="1"/>
</dbReference>
<reference evidence="2" key="1">
    <citation type="submission" date="2021-02" db="EMBL/GenBank/DDBJ databases">
        <authorList>
            <person name="Nowell W R."/>
        </authorList>
    </citation>
    <scope>NUCLEOTIDE SEQUENCE</scope>
</reference>
<dbReference type="Proteomes" id="UP000663852">
    <property type="component" value="Unassembled WGS sequence"/>
</dbReference>